<keyword evidence="1" id="KW-0812">Transmembrane</keyword>
<sequence>MALTGPQAIGAVFGVVLVHEVTADEGQMISHLWDRMMSRAPVTTIVCTVGFAAVTTAHLINALDRYPRLDPYAGFGFAVISAIKVHTRRARA</sequence>
<gene>
    <name evidence="2" type="ORF">ACHIPZ_13755</name>
</gene>
<dbReference type="EMBL" id="JBIMSO010000051">
    <property type="protein sequence ID" value="MFH5209251.1"/>
    <property type="molecule type" value="Genomic_DNA"/>
</dbReference>
<evidence type="ECO:0000313" key="2">
    <source>
        <dbReference type="EMBL" id="MFH5209251.1"/>
    </source>
</evidence>
<keyword evidence="1" id="KW-1133">Transmembrane helix</keyword>
<dbReference type="Proteomes" id="UP001609175">
    <property type="component" value="Unassembled WGS sequence"/>
</dbReference>
<dbReference type="RefSeq" id="WP_395114973.1">
    <property type="nucleotide sequence ID" value="NZ_JBIMSO010000051.1"/>
</dbReference>
<comment type="caution">
    <text evidence="2">The sequence shown here is derived from an EMBL/GenBank/DDBJ whole genome shotgun (WGS) entry which is preliminary data.</text>
</comment>
<name>A0ABW7JQC8_9NOCA</name>
<protein>
    <submittedName>
        <fullName evidence="2">Uncharacterized protein</fullName>
    </submittedName>
</protein>
<reference evidence="2 3" key="1">
    <citation type="submission" date="2024-10" db="EMBL/GenBank/DDBJ databases">
        <authorList>
            <person name="Riesco R."/>
        </authorList>
    </citation>
    <scope>NUCLEOTIDE SEQUENCE [LARGE SCALE GENOMIC DNA]</scope>
    <source>
        <strain evidence="2 3">NCIMB 15449</strain>
    </source>
</reference>
<keyword evidence="1" id="KW-0472">Membrane</keyword>
<organism evidence="2 3">
    <name type="scientific">Antrihabitans spumae</name>
    <dbReference type="NCBI Taxonomy" id="3373370"/>
    <lineage>
        <taxon>Bacteria</taxon>
        <taxon>Bacillati</taxon>
        <taxon>Actinomycetota</taxon>
        <taxon>Actinomycetes</taxon>
        <taxon>Mycobacteriales</taxon>
        <taxon>Nocardiaceae</taxon>
        <taxon>Antrihabitans</taxon>
    </lineage>
</organism>
<dbReference type="InterPro" id="IPR055850">
    <property type="entry name" value="DUF7427"/>
</dbReference>
<dbReference type="Pfam" id="PF24202">
    <property type="entry name" value="DUF7427"/>
    <property type="match status" value="1"/>
</dbReference>
<evidence type="ECO:0000256" key="1">
    <source>
        <dbReference type="SAM" id="Phobius"/>
    </source>
</evidence>
<evidence type="ECO:0000313" key="3">
    <source>
        <dbReference type="Proteomes" id="UP001609175"/>
    </source>
</evidence>
<accession>A0ABW7JQC8</accession>
<proteinExistence type="predicted"/>
<feature type="transmembrane region" description="Helical" evidence="1">
    <location>
        <begin position="39"/>
        <end position="60"/>
    </location>
</feature>